<keyword evidence="4" id="KW-0223">Dioxygenase</keyword>
<dbReference type="GO" id="GO:0051213">
    <property type="term" value="F:dioxygenase activity"/>
    <property type="evidence" value="ECO:0007669"/>
    <property type="project" value="UniProtKB-KW"/>
</dbReference>
<dbReference type="InParanoid" id="A0A1Y2DMA9"/>
<evidence type="ECO:0000256" key="1">
    <source>
        <dbReference type="ARBA" id="ARBA00001954"/>
    </source>
</evidence>
<evidence type="ECO:0000259" key="7">
    <source>
        <dbReference type="Pfam" id="PF02668"/>
    </source>
</evidence>
<reference evidence="8 9" key="1">
    <citation type="submission" date="2016-07" db="EMBL/GenBank/DDBJ databases">
        <title>Pervasive Adenine N6-methylation of Active Genes in Fungi.</title>
        <authorList>
            <consortium name="DOE Joint Genome Institute"/>
            <person name="Mondo S.J."/>
            <person name="Dannebaum R.O."/>
            <person name="Kuo R.C."/>
            <person name="Labutti K."/>
            <person name="Haridas S."/>
            <person name="Kuo A."/>
            <person name="Salamov A."/>
            <person name="Ahrendt S.R."/>
            <person name="Lipzen A."/>
            <person name="Sullivan W."/>
            <person name="Andreopoulos W.B."/>
            <person name="Clum A."/>
            <person name="Lindquist E."/>
            <person name="Daum C."/>
            <person name="Ramamoorthy G.K."/>
            <person name="Gryganskyi A."/>
            <person name="Culley D."/>
            <person name="Magnuson J.K."/>
            <person name="James T.Y."/>
            <person name="O'Malley M.A."/>
            <person name="Stajich J.E."/>
            <person name="Spatafora J.W."/>
            <person name="Visel A."/>
            <person name="Grigoriev I.V."/>
        </authorList>
    </citation>
    <scope>NUCLEOTIDE SEQUENCE [LARGE SCALE GENOMIC DNA]</scope>
    <source>
        <strain evidence="8 9">62-1032</strain>
    </source>
</reference>
<dbReference type="EMBL" id="MCGR01000074">
    <property type="protein sequence ID" value="ORY60397.1"/>
    <property type="molecule type" value="Genomic_DNA"/>
</dbReference>
<comment type="caution">
    <text evidence="8">The sequence shown here is derived from an EMBL/GenBank/DDBJ whole genome shotgun (WGS) entry which is preliminary data.</text>
</comment>
<dbReference type="GO" id="GO:0046872">
    <property type="term" value="F:metal ion binding"/>
    <property type="evidence" value="ECO:0007669"/>
    <property type="project" value="UniProtKB-KW"/>
</dbReference>
<evidence type="ECO:0000313" key="8">
    <source>
        <dbReference type="EMBL" id="ORY60397.1"/>
    </source>
</evidence>
<dbReference type="AlphaFoldDB" id="A0A1Y2DMA9"/>
<dbReference type="PANTHER" id="PTHR43779:SF2">
    <property type="entry name" value="ALPHA-KETOGLUTARATE-DEPENDENT XANTHINE DIOXYGENASE XAN1"/>
    <property type="match status" value="1"/>
</dbReference>
<comment type="similarity">
    <text evidence="2">Belongs to the TfdA dioxygenase family.</text>
</comment>
<evidence type="ECO:0000256" key="6">
    <source>
        <dbReference type="ARBA" id="ARBA00023004"/>
    </source>
</evidence>
<dbReference type="InterPro" id="IPR051178">
    <property type="entry name" value="TfdA_dioxygenase"/>
</dbReference>
<evidence type="ECO:0000256" key="5">
    <source>
        <dbReference type="ARBA" id="ARBA00023002"/>
    </source>
</evidence>
<dbReference type="SUPFAM" id="SSF51197">
    <property type="entry name" value="Clavaminate synthase-like"/>
    <property type="match status" value="1"/>
</dbReference>
<keyword evidence="9" id="KW-1185">Reference proteome</keyword>
<dbReference type="Pfam" id="PF02668">
    <property type="entry name" value="TauD"/>
    <property type="match status" value="1"/>
</dbReference>
<evidence type="ECO:0000256" key="2">
    <source>
        <dbReference type="ARBA" id="ARBA00005896"/>
    </source>
</evidence>
<evidence type="ECO:0000256" key="4">
    <source>
        <dbReference type="ARBA" id="ARBA00022964"/>
    </source>
</evidence>
<dbReference type="InterPro" id="IPR042098">
    <property type="entry name" value="TauD-like_sf"/>
</dbReference>
<keyword evidence="5" id="KW-0560">Oxidoreductase</keyword>
<dbReference type="OrthoDB" id="93019at2759"/>
<sequence>MPTATLPTVTPVEHPEWSECGVGAEVQGIDLASLSDDEFKLLEDALYKYKVLIVKPPSSGDRLSPVEQFDLVCRFDPTAKREHGHGDPKQSAAEFKGKKTLLEKPGIPPIPIQPEVRLIGHGPQEARWGLEEGLVLSQVSHTMWHKDPLSAEEMLAGFTRWNRWHIDASFMKRAPPIVTTLHALKVPQGSELTLRWDDGSGKEMKIQAGTTAFLDGAKIYSLLSPEQKLMVENSKVVYAPHPFRKHAACRGRSNGLGQVSEGLEAPLEDLPPWEDADVLTYPMLWTSKTGEKAFQVHSIAAWKLLVKTSPDAEEQVIDDIEEVRRIIYELQRPALEPKFIFAPPYTEGDCVIFYNRGLMHCATEYPLKTHGPRTMHQAHVAGSSHPV</sequence>
<evidence type="ECO:0000313" key="9">
    <source>
        <dbReference type="Proteomes" id="UP000193467"/>
    </source>
</evidence>
<comment type="cofactor">
    <cofactor evidence="1">
        <name>Fe(2+)</name>
        <dbReference type="ChEBI" id="CHEBI:29033"/>
    </cofactor>
</comment>
<name>A0A1Y2DMA9_9BASI</name>
<protein>
    <recommendedName>
        <fullName evidence="7">TauD/TfdA-like domain-containing protein</fullName>
    </recommendedName>
</protein>
<keyword evidence="3" id="KW-0479">Metal-binding</keyword>
<dbReference type="InterPro" id="IPR003819">
    <property type="entry name" value="TauD/TfdA-like"/>
</dbReference>
<keyword evidence="6" id="KW-0408">Iron</keyword>
<organism evidence="8 9">
    <name type="scientific">Leucosporidium creatinivorum</name>
    <dbReference type="NCBI Taxonomy" id="106004"/>
    <lineage>
        <taxon>Eukaryota</taxon>
        <taxon>Fungi</taxon>
        <taxon>Dikarya</taxon>
        <taxon>Basidiomycota</taxon>
        <taxon>Pucciniomycotina</taxon>
        <taxon>Microbotryomycetes</taxon>
        <taxon>Leucosporidiales</taxon>
        <taxon>Leucosporidium</taxon>
    </lineage>
</organism>
<accession>A0A1Y2DMA9</accession>
<feature type="domain" description="TauD/TfdA-like" evidence="7">
    <location>
        <begin position="157"/>
        <end position="378"/>
    </location>
</feature>
<evidence type="ECO:0000256" key="3">
    <source>
        <dbReference type="ARBA" id="ARBA00022723"/>
    </source>
</evidence>
<dbReference type="Gene3D" id="3.60.130.10">
    <property type="entry name" value="Clavaminate synthase-like"/>
    <property type="match status" value="1"/>
</dbReference>
<proteinExistence type="inferred from homology"/>
<dbReference type="PANTHER" id="PTHR43779">
    <property type="entry name" value="DIOXYGENASE RV0097-RELATED"/>
    <property type="match status" value="1"/>
</dbReference>
<gene>
    <name evidence="8" type="ORF">BCR35DRAFT_335018</name>
</gene>
<dbReference type="Proteomes" id="UP000193467">
    <property type="component" value="Unassembled WGS sequence"/>
</dbReference>